<accession>A0ABZ0URT7</accession>
<dbReference type="Proteomes" id="UP001326613">
    <property type="component" value="Chromosome"/>
</dbReference>
<organism evidence="1 2">
    <name type="scientific">Candidatus Trichorickettsia mobilis</name>
    <dbReference type="NCBI Taxonomy" id="1346319"/>
    <lineage>
        <taxon>Bacteria</taxon>
        <taxon>Pseudomonadati</taxon>
        <taxon>Pseudomonadota</taxon>
        <taxon>Alphaproteobacteria</taxon>
        <taxon>Rickettsiales</taxon>
        <taxon>Rickettsiaceae</taxon>
        <taxon>Rickettsieae</taxon>
        <taxon>Candidatus Trichorickettsia</taxon>
    </lineage>
</organism>
<keyword evidence="2" id="KW-1185">Reference proteome</keyword>
<evidence type="ECO:0008006" key="3">
    <source>
        <dbReference type="Google" id="ProtNLM"/>
    </source>
</evidence>
<evidence type="ECO:0000313" key="1">
    <source>
        <dbReference type="EMBL" id="WPY00752.1"/>
    </source>
</evidence>
<evidence type="ECO:0000313" key="2">
    <source>
        <dbReference type="Proteomes" id="UP001326613"/>
    </source>
</evidence>
<proteinExistence type="predicted"/>
<name>A0ABZ0URT7_9RICK</name>
<dbReference type="RefSeq" id="WP_323738797.1">
    <property type="nucleotide sequence ID" value="NZ_CP112932.1"/>
</dbReference>
<gene>
    <name evidence="1" type="ORF">Trichorick_00638</name>
</gene>
<sequence>MIRKLLLFIILTFVTFWFAGAYLIKHKVTSVIKQLNTDNIKITYDKLVISGFPKMWKIEIIAPQIRLIDHTSVHDLHIPKLLCLLDFSFKKMKLLLERDFYYQQLVKSQIKEYTIHAADNDNIIISLKLDQPLYQLSDQTQLTTIIKSFELNNTSLTVSNNDQNIFDINDLGIFVAANLLADSEDILLRMKAVYKSKNETLNLNSAVIDFDALFKFIKNTDNTTLYNKGFTINNLHIGLEEAKVNLHGTMNLSKGKLPQGRFFVNLNNYNEIVDKLVPDNFIISKPILKKLITRAVSIDSNLNNSSNIIIPNDAQFDIVFSEKGINIGSINLLDLKGDN</sequence>
<reference evidence="1 2" key="1">
    <citation type="submission" date="2022-10" db="EMBL/GenBank/DDBJ databases">
        <title>Host association and intracellularity evolved multiple times independently in the Rickettsiales.</title>
        <authorList>
            <person name="Castelli M."/>
            <person name="Nardi T."/>
            <person name="Gammuto L."/>
            <person name="Bellinzona G."/>
            <person name="Sabaneyeva E."/>
            <person name="Potekhin A."/>
            <person name="Serra V."/>
            <person name="Petroni G."/>
            <person name="Sassera D."/>
        </authorList>
    </citation>
    <scope>NUCLEOTIDE SEQUENCE [LARGE SCALE GENOMIC DNA]</scope>
    <source>
        <strain evidence="1 2">Kr 154-4</strain>
    </source>
</reference>
<dbReference type="EMBL" id="CP112932">
    <property type="protein sequence ID" value="WPY00752.1"/>
    <property type="molecule type" value="Genomic_DNA"/>
</dbReference>
<protein>
    <recommendedName>
        <fullName evidence="3">AsmA family protein</fullName>
    </recommendedName>
</protein>